<reference evidence="7" key="2">
    <citation type="submission" date="2007-04" db="EMBL/GenBank/DDBJ databases">
        <title>The genome of the human body louse.</title>
        <authorList>
            <consortium name="The Human Body Louse Genome Consortium"/>
            <person name="Kirkness E."/>
            <person name="Walenz B."/>
            <person name="Hass B."/>
            <person name="Bruggner R."/>
            <person name="Strausberg R."/>
        </authorList>
    </citation>
    <scope>NUCLEOTIDE SEQUENCE</scope>
    <source>
        <strain evidence="7">USDA</strain>
    </source>
</reference>
<evidence type="ECO:0000259" key="6">
    <source>
        <dbReference type="PROSITE" id="PS51039"/>
    </source>
</evidence>
<accession>E0VKS2</accession>
<dbReference type="PANTHER" id="PTHR46728">
    <property type="entry name" value="AN1-TYPE ZINC FINGER PROTEIN 4"/>
    <property type="match status" value="1"/>
</dbReference>
<organism>
    <name type="scientific">Pediculus humanus subsp. corporis</name>
    <name type="common">Body louse</name>
    <dbReference type="NCBI Taxonomy" id="121224"/>
    <lineage>
        <taxon>Eukaryota</taxon>
        <taxon>Metazoa</taxon>
        <taxon>Ecdysozoa</taxon>
        <taxon>Arthropoda</taxon>
        <taxon>Hexapoda</taxon>
        <taxon>Insecta</taxon>
        <taxon>Pterygota</taxon>
        <taxon>Neoptera</taxon>
        <taxon>Paraneoptera</taxon>
        <taxon>Psocodea</taxon>
        <taxon>Troctomorpha</taxon>
        <taxon>Phthiraptera</taxon>
        <taxon>Anoplura</taxon>
        <taxon>Pediculidae</taxon>
        <taxon>Pediculus</taxon>
    </lineage>
</organism>
<dbReference type="PROSITE" id="PS51039">
    <property type="entry name" value="ZF_AN1"/>
    <property type="match status" value="1"/>
</dbReference>
<keyword evidence="2 4" id="KW-0863">Zinc-finger</keyword>
<proteinExistence type="predicted"/>
<feature type="domain" description="AN1-type" evidence="6">
    <location>
        <begin position="327"/>
        <end position="374"/>
    </location>
</feature>
<evidence type="ECO:0000256" key="3">
    <source>
        <dbReference type="ARBA" id="ARBA00022833"/>
    </source>
</evidence>
<dbReference type="GeneID" id="8235599"/>
<sequence length="393" mass="45068">MQELKEKLENLSIHRKEKQNESLSSVEDPLLSNVSDGTQKESSNKVLEKNLFVNLPSGDSNPTNCSKLIQKPVQDTEKETSPWPRNRLMCYSKSSLAAIAKARKEAENIIRMQSSLSYKFRRTPLPDICRSPKNEEQDKKLSDNDLKKSLREKTAKSFAIVEKKSDSTETTRICPSRSSVVELPSNEEIAIAYPQIPREGISRTLSRSRFRVSRYVFNKDERPKTTPGNIDHRKSLSEVNKEICDFILEPETHKRTSLTFPSLSTDITRTNLNYRVDVLDHVNESRKPESRSQLKKRASSLIKNPSYQNDVLLSSSSGTQKLTPLVVKKRMRCSQCRKKINITNSYTCRCGRLFCAIHRYSEVHNCHFDYKEEGKRILQETNPLIAASKLPKM</sequence>
<keyword evidence="9" id="KW-1185">Reference proteome</keyword>
<feature type="region of interest" description="Disordered" evidence="5">
    <location>
        <begin position="1"/>
        <end position="45"/>
    </location>
</feature>
<dbReference type="HOGENOM" id="CLU_702679_0_0_1"/>
<dbReference type="Gene3D" id="4.10.1110.10">
    <property type="entry name" value="AN1-like Zinc finger"/>
    <property type="match status" value="1"/>
</dbReference>
<reference evidence="8" key="3">
    <citation type="submission" date="2020-05" db="UniProtKB">
        <authorList>
            <consortium name="EnsemblMetazoa"/>
        </authorList>
    </citation>
    <scope>IDENTIFICATION</scope>
    <source>
        <strain evidence="8">USDA</strain>
    </source>
</reference>
<dbReference type="Proteomes" id="UP000009046">
    <property type="component" value="Unassembled WGS sequence"/>
</dbReference>
<dbReference type="Pfam" id="PF01428">
    <property type="entry name" value="zf-AN1"/>
    <property type="match status" value="1"/>
</dbReference>
<reference evidence="7" key="1">
    <citation type="submission" date="2007-04" db="EMBL/GenBank/DDBJ databases">
        <title>Annotation of Pediculus humanus corporis strain USDA.</title>
        <authorList>
            <person name="Kirkness E."/>
            <person name="Hannick L."/>
            <person name="Hass B."/>
            <person name="Bruggner R."/>
            <person name="Lawson D."/>
            <person name="Bidwell S."/>
            <person name="Joardar V."/>
            <person name="Caler E."/>
            <person name="Walenz B."/>
            <person name="Inman J."/>
            <person name="Schobel S."/>
            <person name="Galinsky K."/>
            <person name="Amedeo P."/>
            <person name="Strausberg R."/>
        </authorList>
    </citation>
    <scope>NUCLEOTIDE SEQUENCE</scope>
    <source>
        <strain evidence="7">USDA</strain>
    </source>
</reference>
<dbReference type="AlphaFoldDB" id="E0VKS2"/>
<evidence type="ECO:0000256" key="5">
    <source>
        <dbReference type="SAM" id="MobiDB-lite"/>
    </source>
</evidence>
<dbReference type="EnsemblMetazoa" id="PHUM268920-RA">
    <property type="protein sequence ID" value="PHUM268920-PA"/>
    <property type="gene ID" value="PHUM268920"/>
</dbReference>
<evidence type="ECO:0000256" key="2">
    <source>
        <dbReference type="ARBA" id="ARBA00022771"/>
    </source>
</evidence>
<dbReference type="CTD" id="8235599"/>
<dbReference type="InterPro" id="IPR000058">
    <property type="entry name" value="Znf_AN1"/>
</dbReference>
<dbReference type="EMBL" id="AAZO01003106">
    <property type="status" value="NOT_ANNOTATED_CDS"/>
    <property type="molecule type" value="Genomic_DNA"/>
</dbReference>
<dbReference type="STRING" id="121224.E0VKS2"/>
<dbReference type="KEGG" id="phu:Phum_PHUM268920"/>
<dbReference type="InterPro" id="IPR035896">
    <property type="entry name" value="AN1-like_Znf"/>
</dbReference>
<protein>
    <recommendedName>
        <fullName evidence="6">AN1-type domain-containing protein</fullName>
    </recommendedName>
</protein>
<dbReference type="SMART" id="SM00154">
    <property type="entry name" value="ZnF_AN1"/>
    <property type="match status" value="1"/>
</dbReference>
<dbReference type="InterPro" id="IPR053061">
    <property type="entry name" value="AN1-type_zinc_finger"/>
</dbReference>
<dbReference type="eggNOG" id="KOG3173">
    <property type="taxonomic scope" value="Eukaryota"/>
</dbReference>
<dbReference type="PANTHER" id="PTHR46728:SF1">
    <property type="entry name" value="AN1-TYPE ZINC FINGER PROTEIN 4"/>
    <property type="match status" value="1"/>
</dbReference>
<evidence type="ECO:0000256" key="1">
    <source>
        <dbReference type="ARBA" id="ARBA00022723"/>
    </source>
</evidence>
<evidence type="ECO:0000313" key="7">
    <source>
        <dbReference type="EMBL" id="EEB13978.1"/>
    </source>
</evidence>
<dbReference type="VEuPathDB" id="VectorBase:PHUM268920"/>
<evidence type="ECO:0000256" key="4">
    <source>
        <dbReference type="PROSITE-ProRule" id="PRU00449"/>
    </source>
</evidence>
<dbReference type="GO" id="GO:0008270">
    <property type="term" value="F:zinc ion binding"/>
    <property type="evidence" value="ECO:0007669"/>
    <property type="project" value="UniProtKB-KW"/>
</dbReference>
<evidence type="ECO:0000313" key="8">
    <source>
        <dbReference type="EnsemblMetazoa" id="PHUM268920-PA"/>
    </source>
</evidence>
<dbReference type="InParanoid" id="E0VKS2"/>
<keyword evidence="1" id="KW-0479">Metal-binding</keyword>
<keyword evidence="3" id="KW-0862">Zinc</keyword>
<dbReference type="RefSeq" id="XP_002426716.1">
    <property type="nucleotide sequence ID" value="XM_002426671.1"/>
</dbReference>
<dbReference type="OrthoDB" id="756206at2759"/>
<gene>
    <name evidence="8" type="primary">8235599</name>
    <name evidence="7" type="ORF">Phum_PHUM268920</name>
</gene>
<evidence type="ECO:0000313" key="9">
    <source>
        <dbReference type="Proteomes" id="UP000009046"/>
    </source>
</evidence>
<dbReference type="EMBL" id="DS235250">
    <property type="protein sequence ID" value="EEB13978.1"/>
    <property type="molecule type" value="Genomic_DNA"/>
</dbReference>
<name>E0VKS2_PEDHC</name>
<dbReference type="SUPFAM" id="SSF118310">
    <property type="entry name" value="AN1-like Zinc finger"/>
    <property type="match status" value="1"/>
</dbReference>
<feature type="compositionally biased region" description="Basic and acidic residues" evidence="5">
    <location>
        <begin position="1"/>
        <end position="20"/>
    </location>
</feature>